<evidence type="ECO:0000256" key="1">
    <source>
        <dbReference type="SAM" id="Phobius"/>
    </source>
</evidence>
<feature type="transmembrane region" description="Helical" evidence="1">
    <location>
        <begin position="214"/>
        <end position="233"/>
    </location>
</feature>
<dbReference type="PANTHER" id="PTHR28019:SF3">
    <property type="entry name" value="INTEGRAL MEMBRANE PROTEIN (AFU_ORTHOLOGUE AFUA_6G07470)"/>
    <property type="match status" value="1"/>
</dbReference>
<name>A0A9W8Z3T3_9PEZI</name>
<dbReference type="InterPro" id="IPR052413">
    <property type="entry name" value="SUR7_domain"/>
</dbReference>
<dbReference type="GO" id="GO:0051285">
    <property type="term" value="C:cell cortex of cell tip"/>
    <property type="evidence" value="ECO:0007669"/>
    <property type="project" value="TreeGrafter"/>
</dbReference>
<dbReference type="GO" id="GO:0005886">
    <property type="term" value="C:plasma membrane"/>
    <property type="evidence" value="ECO:0007669"/>
    <property type="project" value="InterPro"/>
</dbReference>
<keyword evidence="3" id="KW-1185">Reference proteome</keyword>
<dbReference type="Proteomes" id="UP001140453">
    <property type="component" value="Unassembled WGS sequence"/>
</dbReference>
<comment type="caution">
    <text evidence="2">The sequence shown here is derived from an EMBL/GenBank/DDBJ whole genome shotgun (WGS) entry which is preliminary data.</text>
</comment>
<keyword evidence="1" id="KW-0812">Transmembrane</keyword>
<evidence type="ECO:0000313" key="3">
    <source>
        <dbReference type="Proteomes" id="UP001140453"/>
    </source>
</evidence>
<proteinExistence type="predicted"/>
<dbReference type="OrthoDB" id="4480814at2759"/>
<keyword evidence="1" id="KW-1133">Transmembrane helix</keyword>
<dbReference type="GO" id="GO:0031505">
    <property type="term" value="P:fungal-type cell wall organization"/>
    <property type="evidence" value="ECO:0007669"/>
    <property type="project" value="TreeGrafter"/>
</dbReference>
<feature type="transmembrane region" description="Helical" evidence="1">
    <location>
        <begin position="287"/>
        <end position="312"/>
    </location>
</feature>
<dbReference type="EMBL" id="JAPEVB010000001">
    <property type="protein sequence ID" value="KAJ4397260.1"/>
    <property type="molecule type" value="Genomic_DNA"/>
</dbReference>
<dbReference type="InterPro" id="IPR009571">
    <property type="entry name" value="SUR7/Rim9-like_fungi"/>
</dbReference>
<keyword evidence="1" id="KW-0472">Membrane</keyword>
<dbReference type="Pfam" id="PF06687">
    <property type="entry name" value="SUR7"/>
    <property type="match status" value="1"/>
</dbReference>
<protein>
    <recommendedName>
        <fullName evidence="4">SUR7 protein</fullName>
    </recommendedName>
</protein>
<accession>A0A9W8Z3T3</accession>
<evidence type="ECO:0008006" key="4">
    <source>
        <dbReference type="Google" id="ProtNLM"/>
    </source>
</evidence>
<sequence>MGNIGRLICVGLPFALTIASLISLLVAALAGVTDKSLYNFRIDTANLSVSASDIESLLSKRSVPLPDITVRDFGSDVSGAADSIESTASTVTSNLGDDASSAASSAAAAASTAASSSDLASAVSDALSTNISAADLGLADAYYINLWNYCSVNSNGTTICPKGKFDWATNATKEFESTYEAVVSAAGGNSTIPDSLKDGMDTFATVTKWTEICFIIAFVSLGLTLVFGVFATCSRAISCCAWIIAGFSVIAVGAAAGLATGMAAVVVGLAEGSAKAYGVTGAFNTRFLATIWLSFAFILVATIFWLASVCCCSPDRRSARSIGGRRRGGKDYESSAMTPAGAYAPLQENHASAYTGAGGAHVQGDNYYHSGDGAKYENYRSH</sequence>
<gene>
    <name evidence="2" type="ORF">N0V93_001484</name>
</gene>
<evidence type="ECO:0000313" key="2">
    <source>
        <dbReference type="EMBL" id="KAJ4397260.1"/>
    </source>
</evidence>
<organism evidence="2 3">
    <name type="scientific">Gnomoniopsis smithogilvyi</name>
    <dbReference type="NCBI Taxonomy" id="1191159"/>
    <lineage>
        <taxon>Eukaryota</taxon>
        <taxon>Fungi</taxon>
        <taxon>Dikarya</taxon>
        <taxon>Ascomycota</taxon>
        <taxon>Pezizomycotina</taxon>
        <taxon>Sordariomycetes</taxon>
        <taxon>Sordariomycetidae</taxon>
        <taxon>Diaporthales</taxon>
        <taxon>Gnomoniaceae</taxon>
        <taxon>Gnomoniopsis</taxon>
    </lineage>
</organism>
<dbReference type="PANTHER" id="PTHR28019">
    <property type="entry name" value="CELL MEMBRANE PROTEIN YLR413W-RELATED"/>
    <property type="match status" value="1"/>
</dbReference>
<reference evidence="2" key="1">
    <citation type="submission" date="2022-10" db="EMBL/GenBank/DDBJ databases">
        <title>Tapping the CABI collections for fungal endophytes: first genome assemblies for Collariella, Neodidymelliopsis, Ascochyta clinopodiicola, Didymella pomorum, Didymosphaeria variabile, Neocosmospora piperis and Neocucurbitaria cava.</title>
        <authorList>
            <person name="Hill R."/>
        </authorList>
    </citation>
    <scope>NUCLEOTIDE SEQUENCE</scope>
    <source>
        <strain evidence="2">IMI 355082</strain>
    </source>
</reference>
<feature type="transmembrane region" description="Helical" evidence="1">
    <location>
        <begin position="240"/>
        <end position="267"/>
    </location>
</feature>
<dbReference type="AlphaFoldDB" id="A0A9W8Z3T3"/>